<dbReference type="AlphaFoldDB" id="A0A2R5GFP7"/>
<reference evidence="2 3" key="1">
    <citation type="submission" date="2017-12" db="EMBL/GenBank/DDBJ databases">
        <title>Sequencing, de novo assembly and annotation of complete genome of a new Thraustochytrid species, strain FCC1311.</title>
        <authorList>
            <person name="Sedici K."/>
            <person name="Godart F."/>
            <person name="Aiese Cigliano R."/>
            <person name="Sanseverino W."/>
            <person name="Barakat M."/>
            <person name="Ortet P."/>
            <person name="Marechal E."/>
            <person name="Cagnac O."/>
            <person name="Amato A."/>
        </authorList>
    </citation>
    <scope>NUCLEOTIDE SEQUENCE [LARGE SCALE GENOMIC DNA]</scope>
</reference>
<feature type="compositionally biased region" description="Polar residues" evidence="1">
    <location>
        <begin position="306"/>
        <end position="317"/>
    </location>
</feature>
<name>A0A2R5GFP7_9STRA</name>
<feature type="compositionally biased region" description="Low complexity" evidence="1">
    <location>
        <begin position="219"/>
        <end position="234"/>
    </location>
</feature>
<comment type="caution">
    <text evidence="2">The sequence shown here is derived from an EMBL/GenBank/DDBJ whole genome shotgun (WGS) entry which is preliminary data.</text>
</comment>
<protein>
    <submittedName>
        <fullName evidence="2">Uncharacterized protein</fullName>
    </submittedName>
</protein>
<evidence type="ECO:0000256" key="1">
    <source>
        <dbReference type="SAM" id="MobiDB-lite"/>
    </source>
</evidence>
<feature type="region of interest" description="Disordered" evidence="1">
    <location>
        <begin position="209"/>
        <end position="334"/>
    </location>
</feature>
<dbReference type="EMBL" id="BEYU01000027">
    <property type="protein sequence ID" value="GBG27061.1"/>
    <property type="molecule type" value="Genomic_DNA"/>
</dbReference>
<sequence>MGLPPCFQIAEQFIEQLDDRIGNLKESAARSKYELVGFIPGKVSDARHAAAFLGFEDEAAAASFCIDLDGACFSAKPLAKSSGALSQESGNKDDPTAEDIGAKKNADTGAGTGAGAGADVNADADADANVDAERTQNSEDLVDLFQDAMASAGTSTAVGRDKEEFPLVPCICNLAINRRRLAGKRKPPTPVSGTLAEDPEFKAFLELGGKPLHAPAAPPASAAPSSSGTGATATKFTEPVTSGTVPDDAADAPKEEESALLRFLLNEQAKKKKKREEREQQKLGKAKKLSKKTKVKPTSKHVKITKIQTPPQPSSGEQAAPKMSKSQLKKAKAKAKAKGGEGWLCWCWSER</sequence>
<organism evidence="2 3">
    <name type="scientific">Hondaea fermentalgiana</name>
    <dbReference type="NCBI Taxonomy" id="2315210"/>
    <lineage>
        <taxon>Eukaryota</taxon>
        <taxon>Sar</taxon>
        <taxon>Stramenopiles</taxon>
        <taxon>Bigyra</taxon>
        <taxon>Labyrinthulomycetes</taxon>
        <taxon>Thraustochytrida</taxon>
        <taxon>Thraustochytriidae</taxon>
        <taxon>Hondaea</taxon>
    </lineage>
</organism>
<feature type="compositionally biased region" description="Basic residues" evidence="1">
    <location>
        <begin position="284"/>
        <end position="304"/>
    </location>
</feature>
<feature type="compositionally biased region" description="Basic and acidic residues" evidence="1">
    <location>
        <begin position="90"/>
        <end position="106"/>
    </location>
</feature>
<feature type="region of interest" description="Disordered" evidence="1">
    <location>
        <begin position="83"/>
        <end position="120"/>
    </location>
</feature>
<evidence type="ECO:0000313" key="2">
    <source>
        <dbReference type="EMBL" id="GBG27061.1"/>
    </source>
</evidence>
<keyword evidence="3" id="KW-1185">Reference proteome</keyword>
<gene>
    <name evidence="2" type="ORF">FCC1311_032842</name>
</gene>
<dbReference type="InParanoid" id="A0A2R5GFP7"/>
<accession>A0A2R5GFP7</accession>
<dbReference type="Proteomes" id="UP000241890">
    <property type="component" value="Unassembled WGS sequence"/>
</dbReference>
<evidence type="ECO:0000313" key="3">
    <source>
        <dbReference type="Proteomes" id="UP000241890"/>
    </source>
</evidence>
<proteinExistence type="predicted"/>